<keyword evidence="10" id="KW-0651">Protein splicing</keyword>
<dbReference type="PRINTS" id="PR00379">
    <property type="entry name" value="INTEIN"/>
</dbReference>
<sequence length="1378" mass="153721">MELIITEKDNAARRIADILSGGTYDSSRENGVNVYEWGGKRCVGLSGHVVGVDFPSEYSDWRDVEPVELIDADVEKTATKENIVATLRLLARRAQRVTIATDYDREGELIGKEAYDIVRNVDEDVPIRRVRFSSITENEVQNAFDEPDELDFDLAAAGEARQIIDLIWGAALTRYLSLSAGQLGDDFISVGRVQSPTLKLIVDREREIQAFEPEEYWELFADLRKDETSFEAQYFYRDEDDNEAERVWEESVADEVYETLADDDVATVVDVTRRTRTDTPPEPFNTTQFIRAASAIGYSAKRAMSIAEDLYTAGYITYPRTDNTVYPDDLDPEDLLDEFVNHPSLGESAESLLEADEITPTEGDEETTDHPPIHPTGEIPSRGDISDDEWEVYELVVRRFYATVADAAVWEHLKVVAEADDHRLKANGKRLVEPGYHDVYPYFSTTENYVPDVDEGEDLALSDVELEDKQTQPPRRYGQSRLIETMEEMGIGTKCLTADTNILHRDSDDDVVRVPVSDVFDDGAVVMADGDTEIAINEQGPTSLSVDEATERVTERNQTLVSQRPLKDDEGVLRITTETGSLSVTSDHPMYLRTDDGFEIVPAADVVASDRLLSTRPTNTVDYDGNDVVATWSEFATSCDKSSKLYGVDFGDRLADYRSARNETQYDLADRIDADRPAISDYENGKRDVPVRILGELEIRPAELHGLNYDRTVENPFPLRWSPTLARVVGGLLGDGSIHVDEDENVVDVRYHNTDRHLIDRFANDVQTLFGIEPTIVEQDGRKDHHKTRYQAHLPSAAGRMLRFVLESMSEDGRPVVPEPLEPTFIGALFDDEGHISRDRKCFISNTDHELLEAVGEMLRRHGIDSKLAPSQHKLYVRGREDLERFLDVVPIAADEKFYRGLDALQEYDVTRHKARILESTSTEPKTSDELAAQLGISRGRVNAHVRSLRDDGYLEKRVEGSNRSTDGLRTIRYAATEFDDTIYAAVLGHPSATEVIDVEEREYDGYVYDLTIDEDAPNFAVQSGTVVHNSTRHNTLEKLYDRGYIESDPPRPTKLAMAVVDAAENYADRIVSEEMTAQLEADMDAIASGEATLDDVTDESREMLEEIFANLADSREEIGDHLRESLKDDKRLGPCPDCGEDLLVRRSRHGSYFIGCDGYPDCENTLPLPSTGKPLILDEECAEHGLHEVKMLAGRQTFVHGCPLCKAEDAGEGPVLGDCPDCGEDSATTESARDDGGETAGEGGELAVKTLESGSRLVGCTRYPDCEYSLPLPRRGEIEVTDERCEEHDLPELVVHSGDEPWELGCPICNYQEFQARESESGSDLEALDGVGAKTVEKLADAGIEDLEDLTDADPEAVAEDVDGVSADRIRSWQAKA</sequence>
<dbReference type="InterPro" id="IPR006141">
    <property type="entry name" value="Intein_N"/>
</dbReference>
<feature type="domain" description="Toprim" evidence="17">
    <location>
        <begin position="1"/>
        <end position="136"/>
    </location>
</feature>
<comment type="cofactor">
    <cofactor evidence="2">
        <name>Mg(2+)</name>
        <dbReference type="ChEBI" id="CHEBI:18420"/>
    </cofactor>
</comment>
<dbReference type="GO" id="GO:0006281">
    <property type="term" value="P:DNA repair"/>
    <property type="evidence" value="ECO:0007669"/>
    <property type="project" value="TreeGrafter"/>
</dbReference>
<dbReference type="GO" id="GO:0006310">
    <property type="term" value="P:DNA recombination"/>
    <property type="evidence" value="ECO:0007669"/>
    <property type="project" value="TreeGrafter"/>
</dbReference>
<comment type="caution">
    <text evidence="20">The sequence shown here is derived from an EMBL/GenBank/DDBJ whole genome shotgun (WGS) entry which is preliminary data.</text>
</comment>
<dbReference type="GO" id="GO:0004519">
    <property type="term" value="F:endonuclease activity"/>
    <property type="evidence" value="ECO:0007669"/>
    <property type="project" value="InterPro"/>
</dbReference>
<keyword evidence="8" id="KW-0862">Zinc</keyword>
<dbReference type="InterPro" id="IPR013498">
    <property type="entry name" value="Topo_IA_Znf"/>
</dbReference>
<evidence type="ECO:0000256" key="9">
    <source>
        <dbReference type="ARBA" id="ARBA00022842"/>
    </source>
</evidence>
<evidence type="ECO:0000259" key="18">
    <source>
        <dbReference type="PROSITE" id="PS50943"/>
    </source>
</evidence>
<evidence type="ECO:0000313" key="21">
    <source>
        <dbReference type="Proteomes" id="UP000292704"/>
    </source>
</evidence>
<feature type="active site" description="O-(5'-phospho-DNA)-tyrosine intermediate" evidence="14">
    <location>
        <position position="318"/>
    </location>
</feature>
<dbReference type="SMART" id="SM00437">
    <property type="entry name" value="TOP1Ac"/>
    <property type="match status" value="1"/>
</dbReference>
<dbReference type="NCBIfam" id="NF005555">
    <property type="entry name" value="PRK07220.1"/>
    <property type="match status" value="1"/>
</dbReference>
<dbReference type="Gene3D" id="1.10.150.20">
    <property type="entry name" value="5' to 3' exonuclease, C-terminal subdomain"/>
    <property type="match status" value="1"/>
</dbReference>
<evidence type="ECO:0000259" key="16">
    <source>
        <dbReference type="PROSITE" id="PS50819"/>
    </source>
</evidence>
<dbReference type="CDD" id="cd00081">
    <property type="entry name" value="Hint"/>
    <property type="match status" value="1"/>
</dbReference>
<keyword evidence="7" id="KW-0068">Autocatalytic cleavage</keyword>
<feature type="site" description="Interaction with DNA" evidence="14">
    <location>
        <position position="48"/>
    </location>
</feature>
<feature type="domain" description="Topo IA-type catalytic" evidence="19">
    <location>
        <begin position="1031"/>
        <end position="1109"/>
    </location>
</feature>
<evidence type="ECO:0000256" key="1">
    <source>
        <dbReference type="ARBA" id="ARBA00000213"/>
    </source>
</evidence>
<dbReference type="SUPFAM" id="SSF51294">
    <property type="entry name" value="Hedgehog/intein (Hint) domain"/>
    <property type="match status" value="1"/>
</dbReference>
<dbReference type="GO" id="GO:0003917">
    <property type="term" value="F:DNA topoisomerase type I (single strand cut, ATP-independent) activity"/>
    <property type="evidence" value="ECO:0007669"/>
    <property type="project" value="UniProtKB-UniRule"/>
</dbReference>
<dbReference type="Pfam" id="PF01751">
    <property type="entry name" value="Toprim"/>
    <property type="match status" value="1"/>
</dbReference>
<dbReference type="InterPro" id="IPR013825">
    <property type="entry name" value="Topo_IA_cen_sub2"/>
</dbReference>
<dbReference type="Gene3D" id="3.40.50.140">
    <property type="match status" value="1"/>
</dbReference>
<dbReference type="InterPro" id="IPR004860">
    <property type="entry name" value="LAGLIDADG_dom"/>
</dbReference>
<dbReference type="SUPFAM" id="SSF55608">
    <property type="entry name" value="Homing endonucleases"/>
    <property type="match status" value="1"/>
</dbReference>
<dbReference type="InterPro" id="IPR003601">
    <property type="entry name" value="Topo_IA_2"/>
</dbReference>
<dbReference type="SMART" id="SM00305">
    <property type="entry name" value="HintC"/>
    <property type="match status" value="1"/>
</dbReference>
<keyword evidence="4" id="KW-0479">Metal-binding</keyword>
<feature type="site" description="Interaction with DNA" evidence="14">
    <location>
        <position position="165"/>
    </location>
</feature>
<evidence type="ECO:0000256" key="7">
    <source>
        <dbReference type="ARBA" id="ARBA00022813"/>
    </source>
</evidence>
<dbReference type="PROSITE" id="PS50943">
    <property type="entry name" value="HTH_CROC1"/>
    <property type="match status" value="1"/>
</dbReference>
<dbReference type="SUPFAM" id="SSF46785">
    <property type="entry name" value="Winged helix' DNA-binding domain"/>
    <property type="match status" value="1"/>
</dbReference>
<dbReference type="Gene3D" id="3.10.28.10">
    <property type="entry name" value="Homing endonucleases"/>
    <property type="match status" value="1"/>
</dbReference>
<evidence type="ECO:0000256" key="4">
    <source>
        <dbReference type="ARBA" id="ARBA00022723"/>
    </source>
</evidence>
<dbReference type="FunFam" id="1.10.290.10:FF:000003">
    <property type="entry name" value="DNA topoisomerase"/>
    <property type="match status" value="1"/>
</dbReference>
<comment type="function">
    <text evidence="14">Releases the supercoiling and torsional tension of DNA, which is introduced during the DNA replication and transcription, by transiently cleaving and rejoining one strand of the DNA duplex. Introduces a single-strand break via transesterification at a target site in duplex DNA. The scissile phosphodiester is attacked by the catalytic tyrosine of the enzyme, resulting in the formation of a DNA-(5'-phosphotyrosyl)-enzyme intermediate and the expulsion of a 3'-OH DNA strand. The free DNA strand then undergoes passage around the unbroken strand, thus removing DNA supercoils. Finally, in the religation step, the DNA 3'-OH attacks the covalent intermediate to expel the active-site tyrosine and restore the DNA phosphodiester backbone.</text>
</comment>
<dbReference type="Gene3D" id="1.10.10.10">
    <property type="entry name" value="Winged helix-like DNA-binding domain superfamily/Winged helix DNA-binding domain"/>
    <property type="match status" value="1"/>
</dbReference>
<dbReference type="EMBL" id="SHMR01000001">
    <property type="protein sequence ID" value="RZH68586.1"/>
    <property type="molecule type" value="Genomic_DNA"/>
</dbReference>
<dbReference type="Pfam" id="PF01396">
    <property type="entry name" value="Zn_ribbon_Top1"/>
    <property type="match status" value="2"/>
</dbReference>
<dbReference type="CDD" id="cd00090">
    <property type="entry name" value="HTH_ARSR"/>
    <property type="match status" value="1"/>
</dbReference>
<dbReference type="InterPro" id="IPR003602">
    <property type="entry name" value="Topo_IA_DNA-bd_dom"/>
</dbReference>
<evidence type="ECO:0000259" key="19">
    <source>
        <dbReference type="PROSITE" id="PS52039"/>
    </source>
</evidence>
<dbReference type="InterPro" id="IPR013497">
    <property type="entry name" value="Topo_IA_cen"/>
</dbReference>
<protein>
    <recommendedName>
        <fullName evidence="14">DNA topoisomerase 1</fullName>
        <ecNumber evidence="14">5.6.2.1</ecNumber>
    </recommendedName>
    <alternativeName>
        <fullName evidence="14">DNA topoisomerase I</fullName>
    </alternativeName>
</protein>
<keyword evidence="13 14" id="KW-0413">Isomerase</keyword>
<evidence type="ECO:0000256" key="14">
    <source>
        <dbReference type="HAMAP-Rule" id="MF_00952"/>
    </source>
</evidence>
<dbReference type="PROSITE" id="PS50880">
    <property type="entry name" value="TOPRIM"/>
    <property type="match status" value="1"/>
</dbReference>
<comment type="subunit">
    <text evidence="14">Monomer.</text>
</comment>
<accession>A0A482Y490</accession>
<dbReference type="Proteomes" id="UP000292704">
    <property type="component" value="Unassembled WGS sequence"/>
</dbReference>
<dbReference type="SMART" id="SM00493">
    <property type="entry name" value="TOPRIM"/>
    <property type="match status" value="1"/>
</dbReference>
<comment type="caution">
    <text evidence="14">Lacks conserved residue(s) required for the propagation of feature annotation.</text>
</comment>
<dbReference type="Gene3D" id="1.10.290.10">
    <property type="entry name" value="Topoisomerase I, domain 4"/>
    <property type="match status" value="1"/>
</dbReference>
<dbReference type="InterPro" id="IPR027434">
    <property type="entry name" value="Homing_endonucl"/>
</dbReference>
<dbReference type="InterPro" id="IPR036390">
    <property type="entry name" value="WH_DNA-bd_sf"/>
</dbReference>
<comment type="catalytic activity">
    <reaction evidence="1 14">
        <text>ATP-independent breakage of single-stranded DNA, followed by passage and rejoining.</text>
        <dbReference type="EC" id="5.6.2.1"/>
    </reaction>
</comment>
<dbReference type="Gene3D" id="3.30.65.10">
    <property type="entry name" value="Bacterial Topoisomerase I, domain 1"/>
    <property type="match status" value="1"/>
</dbReference>
<evidence type="ECO:0000259" key="17">
    <source>
        <dbReference type="PROSITE" id="PS50880"/>
    </source>
</evidence>
<dbReference type="PANTHER" id="PTHR11390">
    <property type="entry name" value="PROKARYOTIC DNA TOPOISOMERASE"/>
    <property type="match status" value="1"/>
</dbReference>
<dbReference type="InterPro" id="IPR034144">
    <property type="entry name" value="TOPRIM_TopoIII"/>
</dbReference>
<dbReference type="Pfam" id="PF14528">
    <property type="entry name" value="LAGLIDADG_3"/>
    <property type="match status" value="2"/>
</dbReference>
<dbReference type="InterPro" id="IPR030934">
    <property type="entry name" value="Intein_C"/>
</dbReference>
<dbReference type="InterPro" id="IPR003586">
    <property type="entry name" value="Hint_dom_C"/>
</dbReference>
<feature type="site" description="Interaction with DNA" evidence="14">
    <location>
        <position position="161"/>
    </location>
</feature>
<feature type="region of interest" description="Interaction with DNA" evidence="14">
    <location>
        <begin position="189"/>
        <end position="194"/>
    </location>
</feature>
<feature type="site" description="Interaction with DNA" evidence="14">
    <location>
        <position position="320"/>
    </location>
</feature>
<dbReference type="Gene3D" id="1.10.260.40">
    <property type="entry name" value="lambda repressor-like DNA-binding domains"/>
    <property type="match status" value="1"/>
</dbReference>
<dbReference type="SMART" id="SM00530">
    <property type="entry name" value="HTH_XRE"/>
    <property type="match status" value="1"/>
</dbReference>
<dbReference type="EC" id="5.6.2.1" evidence="14"/>
<feature type="region of interest" description="Disordered" evidence="15">
    <location>
        <begin position="358"/>
        <end position="384"/>
    </location>
</feature>
<keyword evidence="5" id="KW-0677">Repeat</keyword>
<dbReference type="InterPro" id="IPR036388">
    <property type="entry name" value="WH-like_DNA-bd_sf"/>
</dbReference>
<dbReference type="CDD" id="cd00186">
    <property type="entry name" value="TOP1Ac"/>
    <property type="match status" value="1"/>
</dbReference>
<dbReference type="InterPro" id="IPR000835">
    <property type="entry name" value="HTH_MarR-typ"/>
</dbReference>
<dbReference type="GO" id="GO:0003677">
    <property type="term" value="F:DNA binding"/>
    <property type="evidence" value="ECO:0007669"/>
    <property type="project" value="UniProtKB-KW"/>
</dbReference>
<dbReference type="NCBIfam" id="TIGR01443">
    <property type="entry name" value="intein_Cterm"/>
    <property type="match status" value="1"/>
</dbReference>
<evidence type="ECO:0000256" key="15">
    <source>
        <dbReference type="SAM" id="MobiDB-lite"/>
    </source>
</evidence>
<dbReference type="PROSITE" id="PS50817">
    <property type="entry name" value="INTEIN_N_TER"/>
    <property type="match status" value="1"/>
</dbReference>
<dbReference type="PROSITE" id="PS50818">
    <property type="entry name" value="INTEIN_C_TER"/>
    <property type="match status" value="1"/>
</dbReference>
<dbReference type="GO" id="GO:0016539">
    <property type="term" value="P:intein-mediated protein splicing"/>
    <property type="evidence" value="ECO:0007669"/>
    <property type="project" value="InterPro"/>
</dbReference>
<dbReference type="Gene3D" id="2.70.20.10">
    <property type="entry name" value="Topoisomerase I, domain 3"/>
    <property type="match status" value="1"/>
</dbReference>
<dbReference type="InterPro" id="IPR006142">
    <property type="entry name" value="INTEIN"/>
</dbReference>
<organism evidence="20 21">
    <name type="scientific">Natrinema altunense</name>
    <dbReference type="NCBI Taxonomy" id="222984"/>
    <lineage>
        <taxon>Archaea</taxon>
        <taxon>Methanobacteriati</taxon>
        <taxon>Methanobacteriota</taxon>
        <taxon>Stenosarchaea group</taxon>
        <taxon>Halobacteria</taxon>
        <taxon>Halobacteriales</taxon>
        <taxon>Natrialbaceae</taxon>
        <taxon>Natrinema</taxon>
    </lineage>
</organism>
<dbReference type="GO" id="GO:0006265">
    <property type="term" value="P:DNA topological change"/>
    <property type="evidence" value="ECO:0007669"/>
    <property type="project" value="UniProtKB-UniRule"/>
</dbReference>
<gene>
    <name evidence="14" type="primary">topA</name>
    <name evidence="20" type="ORF">ELS17_03725</name>
</gene>
<dbReference type="Gene3D" id="2.170.16.10">
    <property type="entry name" value="Hedgehog/Intein (Hint) domain"/>
    <property type="match status" value="2"/>
</dbReference>
<dbReference type="GO" id="GO:0003700">
    <property type="term" value="F:DNA-binding transcription factor activity"/>
    <property type="evidence" value="ECO:0007669"/>
    <property type="project" value="InterPro"/>
</dbReference>
<reference evidence="20 21" key="1">
    <citation type="submission" date="2019-02" db="EMBL/GenBank/DDBJ databases">
        <title>Genome analysis provides insights into bioremediation potentialities and Haloocin production by Natrinema altunense strain 4.1R isolated from Chott Douz in Tunisian desert.</title>
        <authorList>
            <person name="Najjari A."/>
            <person name="Youssef N."/>
            <person name="Ben Dhia O."/>
            <person name="Ferjani R."/>
            <person name="El Hidri D."/>
            <person name="Ouzari H.I."/>
            <person name="Cherif A."/>
        </authorList>
    </citation>
    <scope>NUCLEOTIDE SEQUENCE [LARGE SCALE GENOMIC DNA]</scope>
    <source>
        <strain evidence="20 21">4.1R</strain>
    </source>
</reference>
<feature type="domain" description="HTH cro/C1-type" evidence="18">
    <location>
        <begin position="654"/>
        <end position="704"/>
    </location>
</feature>
<dbReference type="Pfam" id="PF01131">
    <property type="entry name" value="Topoisom_bac"/>
    <property type="match status" value="2"/>
</dbReference>
<dbReference type="HAMAP" id="MF_00952">
    <property type="entry name" value="Topoisom_1_prok"/>
    <property type="match status" value="1"/>
</dbReference>
<keyword evidence="12 14" id="KW-0238">DNA-binding</keyword>
<proteinExistence type="inferred from homology"/>
<dbReference type="OrthoDB" id="30963at2157"/>
<evidence type="ECO:0000256" key="5">
    <source>
        <dbReference type="ARBA" id="ARBA00022737"/>
    </source>
</evidence>
<dbReference type="InterPro" id="IPR004042">
    <property type="entry name" value="Intein_endonuc_central"/>
</dbReference>
<dbReference type="InterPro" id="IPR000380">
    <property type="entry name" value="Topo_IA"/>
</dbReference>
<dbReference type="InterPro" id="IPR028612">
    <property type="entry name" value="Topoisom_1_IA"/>
</dbReference>
<feature type="domain" description="Topo IA-type catalytic" evidence="19">
    <location>
        <begin position="151"/>
        <end position="583"/>
    </location>
</feature>
<dbReference type="PRINTS" id="PR00417">
    <property type="entry name" value="PRTPISMRASEI"/>
</dbReference>
<dbReference type="Pfam" id="PF12802">
    <property type="entry name" value="MarR_2"/>
    <property type="match status" value="1"/>
</dbReference>
<dbReference type="InterPro" id="IPR001387">
    <property type="entry name" value="Cro/C1-type_HTH"/>
</dbReference>
<dbReference type="InterPro" id="IPR011991">
    <property type="entry name" value="ArsR-like_HTH"/>
</dbReference>
<evidence type="ECO:0000256" key="12">
    <source>
        <dbReference type="ARBA" id="ARBA00023125"/>
    </source>
</evidence>
<dbReference type="Pfam" id="PF14520">
    <property type="entry name" value="HHH_5"/>
    <property type="match status" value="1"/>
</dbReference>
<evidence type="ECO:0000256" key="11">
    <source>
        <dbReference type="ARBA" id="ARBA00023029"/>
    </source>
</evidence>
<evidence type="ECO:0000256" key="3">
    <source>
        <dbReference type="ARBA" id="ARBA00009446"/>
    </source>
</evidence>
<dbReference type="PROSITE" id="PS00396">
    <property type="entry name" value="TOPO_IA_1"/>
    <property type="match status" value="1"/>
</dbReference>
<dbReference type="SMART" id="SM00306">
    <property type="entry name" value="HintN"/>
    <property type="match status" value="1"/>
</dbReference>
<dbReference type="PROSITE" id="PS52039">
    <property type="entry name" value="TOPO_IA_2"/>
    <property type="match status" value="2"/>
</dbReference>
<dbReference type="SUPFAM" id="SSF47413">
    <property type="entry name" value="lambda repressor-like DNA-binding domains"/>
    <property type="match status" value="1"/>
</dbReference>
<dbReference type="InterPro" id="IPR023405">
    <property type="entry name" value="Topo_IA_core_domain"/>
</dbReference>
<dbReference type="GO" id="GO:0008270">
    <property type="term" value="F:zinc ion binding"/>
    <property type="evidence" value="ECO:0007669"/>
    <property type="project" value="UniProtKB-KW"/>
</dbReference>
<dbReference type="InterPro" id="IPR013824">
    <property type="entry name" value="Topo_IA_cen_sub1"/>
</dbReference>
<feature type="compositionally biased region" description="Acidic residues" evidence="15">
    <location>
        <begin position="358"/>
        <end position="367"/>
    </location>
</feature>
<dbReference type="Gene3D" id="1.10.460.10">
    <property type="entry name" value="Topoisomerase I, domain 2"/>
    <property type="match status" value="2"/>
</dbReference>
<dbReference type="SMART" id="SM00436">
    <property type="entry name" value="TOP1Bc"/>
    <property type="match status" value="1"/>
</dbReference>
<dbReference type="CDD" id="cd03362">
    <property type="entry name" value="TOPRIM_TopoIA_TopoIII"/>
    <property type="match status" value="1"/>
</dbReference>
<evidence type="ECO:0000256" key="6">
    <source>
        <dbReference type="ARBA" id="ARBA00022771"/>
    </source>
</evidence>
<dbReference type="GO" id="GO:0005694">
    <property type="term" value="C:chromosome"/>
    <property type="evidence" value="ECO:0007669"/>
    <property type="project" value="InterPro"/>
</dbReference>
<evidence type="ECO:0000256" key="10">
    <source>
        <dbReference type="ARBA" id="ARBA00023000"/>
    </source>
</evidence>
<dbReference type="PANTHER" id="PTHR11390:SF26">
    <property type="entry name" value="DNA TOPOISOMERASE 1"/>
    <property type="match status" value="1"/>
</dbReference>
<dbReference type="InterPro" id="IPR010982">
    <property type="entry name" value="Lambda_DNA-bd_dom_sf"/>
</dbReference>
<comment type="similarity">
    <text evidence="3 14">Belongs to the type IA topoisomerase family.</text>
</comment>
<evidence type="ECO:0000313" key="20">
    <source>
        <dbReference type="EMBL" id="RZH68586.1"/>
    </source>
</evidence>
<dbReference type="InterPro" id="IPR023406">
    <property type="entry name" value="Topo_IA_AS"/>
</dbReference>
<dbReference type="CDD" id="cd00093">
    <property type="entry name" value="HTH_XRE"/>
    <property type="match status" value="1"/>
</dbReference>
<evidence type="ECO:0000256" key="13">
    <source>
        <dbReference type="ARBA" id="ARBA00023235"/>
    </source>
</evidence>
<keyword evidence="9" id="KW-0460">Magnesium</keyword>
<dbReference type="PROSITE" id="PS50819">
    <property type="entry name" value="INTEIN_ENDONUCLEASE"/>
    <property type="match status" value="1"/>
</dbReference>
<dbReference type="InterPro" id="IPR006171">
    <property type="entry name" value="TOPRIM_dom"/>
</dbReference>
<evidence type="ECO:0000256" key="2">
    <source>
        <dbReference type="ARBA" id="ARBA00001946"/>
    </source>
</evidence>
<name>A0A482Y490_9EURY</name>
<dbReference type="InterPro" id="IPR036844">
    <property type="entry name" value="Hint_dom_sf"/>
</dbReference>
<dbReference type="SUPFAM" id="SSF56712">
    <property type="entry name" value="Prokaryotic type I DNA topoisomerase"/>
    <property type="match status" value="2"/>
</dbReference>
<keyword evidence="6" id="KW-0863">Zinc-finger</keyword>
<dbReference type="InterPro" id="IPR013826">
    <property type="entry name" value="Topo_IA_cen_sub3"/>
</dbReference>
<evidence type="ECO:0000256" key="8">
    <source>
        <dbReference type="ARBA" id="ARBA00022833"/>
    </source>
</evidence>
<keyword evidence="11 14" id="KW-0799">Topoisomerase</keyword>
<dbReference type="STRING" id="222984.GCA_000731985_00973"/>
<dbReference type="InterPro" id="IPR003587">
    <property type="entry name" value="Hint_dom_N"/>
</dbReference>
<feature type="domain" description="DOD-type homing endonuclease" evidence="16">
    <location>
        <begin position="728"/>
        <end position="864"/>
    </location>
</feature>